<feature type="transmembrane region" description="Helical" evidence="1">
    <location>
        <begin position="225"/>
        <end position="244"/>
    </location>
</feature>
<feature type="transmembrane region" description="Helical" evidence="1">
    <location>
        <begin position="401"/>
        <end position="423"/>
    </location>
</feature>
<name>U2LDT9_9BACT</name>
<feature type="transmembrane region" description="Helical" evidence="1">
    <location>
        <begin position="7"/>
        <end position="26"/>
    </location>
</feature>
<keyword evidence="1" id="KW-0812">Transmembrane</keyword>
<sequence length="831" mass="94055">MTALKKYLPDVLVVIIFAVISFAYFFPADLDGRILYRHDSSAGRGAGQETAEYHERTGKVSRWSNATFSGMPTYQTAPSYQSVSVLNQAVKAYHLWLPENVWYVFAYLLGFYILLRAFDFRQSLAALGSIVWAFSSYFFIIIAAGHIWKVMALAYLPPMIAGIVLAYRGKYLWGFIVTAIFAAFEVDANHVQMTYYYLFIILFMIIAYLVDAIRKKRMAQFVKATAVCAAGALIGILMNISNLYHTWQYAQESMRGKSELVKKDAANQTSSGLDRDYITQWSYGVDETWTLLVPNAKGGASVPLAANTEAMKKADPNFMQIYQQLGQYWGDQPGTSGPVYVGAFVLMLFILGLFIVKGPIKWALLAATILSILLSWGHNFMPFTNFFLDYIPMYSKFRTVASILVIAEFTIPLLAMMALKKIVDEPDLLTKKTKFVYISFGLTGGIALLFALMPTLFFSDFISSQELEAFKSIPAEYLSPLESNLRSIRESIFTADCWRSFWIIVIGTLLLFLYKFKKLKAEYMVGAIAILCLIDMWQVNKRYLNDEMFVEKSVREQAQPMTQTDRQILQDKSLDYRVLNLASNTFNENETSYYHKSIGGYHAAKLRRYQELIDAYISPEMQKMMLAIAKAGGDMTKVNGDSLFPVLNMLNAKYFIVPLQANQTVAIENPYVYGNAWFVDKVTYVKNANEELDTLGKLNLRHEAVADARFQSQLGESKNQDSTSIVKLTAYEPNQLTYDVRSATGGIVVFSEIFYPEWTATVDGKAVEIGRVDYVLRALNVDKGHHKVVLTFDPKSVKQTEMVAYLSYGVLLLVVLFAVYFKRKEDKKAQA</sequence>
<dbReference type="Pfam" id="PF09586">
    <property type="entry name" value="YfhO"/>
    <property type="match status" value="1"/>
</dbReference>
<organism evidence="2 3">
    <name type="scientific">Segatella salivae F0493</name>
    <dbReference type="NCBI Taxonomy" id="1395125"/>
    <lineage>
        <taxon>Bacteria</taxon>
        <taxon>Pseudomonadati</taxon>
        <taxon>Bacteroidota</taxon>
        <taxon>Bacteroidia</taxon>
        <taxon>Bacteroidales</taxon>
        <taxon>Prevotellaceae</taxon>
        <taxon>Segatella</taxon>
    </lineage>
</organism>
<dbReference type="PANTHER" id="PTHR38454:SF1">
    <property type="entry name" value="INTEGRAL MEMBRANE PROTEIN"/>
    <property type="match status" value="1"/>
</dbReference>
<feature type="transmembrane region" description="Helical" evidence="1">
    <location>
        <begin position="150"/>
        <end position="167"/>
    </location>
</feature>
<accession>U2LDT9</accession>
<evidence type="ECO:0000256" key="1">
    <source>
        <dbReference type="SAM" id="Phobius"/>
    </source>
</evidence>
<dbReference type="PATRIC" id="fig|1395125.3.peg.361"/>
<dbReference type="EMBL" id="AWGW01000006">
    <property type="protein sequence ID" value="ERK02466.1"/>
    <property type="molecule type" value="Genomic_DNA"/>
</dbReference>
<reference evidence="2 3" key="1">
    <citation type="submission" date="2013-08" db="EMBL/GenBank/DDBJ databases">
        <authorList>
            <person name="Durkin A.S."/>
            <person name="Haft D.R."/>
            <person name="McCorrison J."/>
            <person name="Torralba M."/>
            <person name="Gillis M."/>
            <person name="Haft D.H."/>
            <person name="Methe B."/>
            <person name="Sutton G."/>
            <person name="Nelson K.E."/>
        </authorList>
    </citation>
    <scope>NUCLEOTIDE SEQUENCE [LARGE SCALE GENOMIC DNA]</scope>
    <source>
        <strain evidence="2 3">F0493</strain>
    </source>
</reference>
<dbReference type="AlphaFoldDB" id="U2LDT9"/>
<feature type="transmembrane region" description="Helical" evidence="1">
    <location>
        <begin position="125"/>
        <end position="144"/>
    </location>
</feature>
<dbReference type="Proteomes" id="UP000017023">
    <property type="component" value="Unassembled WGS sequence"/>
</dbReference>
<feature type="transmembrane region" description="Helical" evidence="1">
    <location>
        <begin position="172"/>
        <end position="188"/>
    </location>
</feature>
<keyword evidence="1" id="KW-0472">Membrane</keyword>
<comment type="caution">
    <text evidence="2">The sequence shown here is derived from an EMBL/GenBank/DDBJ whole genome shotgun (WGS) entry which is preliminary data.</text>
</comment>
<feature type="transmembrane region" description="Helical" evidence="1">
    <location>
        <begin position="802"/>
        <end position="821"/>
    </location>
</feature>
<keyword evidence="1" id="KW-1133">Transmembrane helix</keyword>
<feature type="transmembrane region" description="Helical" evidence="1">
    <location>
        <begin position="435"/>
        <end position="458"/>
    </location>
</feature>
<dbReference type="InterPro" id="IPR018580">
    <property type="entry name" value="Uncharacterised_YfhO"/>
</dbReference>
<proteinExistence type="predicted"/>
<evidence type="ECO:0000313" key="3">
    <source>
        <dbReference type="Proteomes" id="UP000017023"/>
    </source>
</evidence>
<feature type="transmembrane region" description="Helical" evidence="1">
    <location>
        <begin position="363"/>
        <end position="381"/>
    </location>
</feature>
<protein>
    <submittedName>
        <fullName evidence="2">Membrane protein YfhO domain protein</fullName>
    </submittedName>
</protein>
<dbReference type="PANTHER" id="PTHR38454">
    <property type="entry name" value="INTEGRAL MEMBRANE PROTEIN-RELATED"/>
    <property type="match status" value="1"/>
</dbReference>
<feature type="transmembrane region" description="Helical" evidence="1">
    <location>
        <begin position="101"/>
        <end position="118"/>
    </location>
</feature>
<evidence type="ECO:0000313" key="2">
    <source>
        <dbReference type="EMBL" id="ERK02466.1"/>
    </source>
</evidence>
<feature type="transmembrane region" description="Helical" evidence="1">
    <location>
        <begin position="521"/>
        <end position="539"/>
    </location>
</feature>
<feature type="transmembrane region" description="Helical" evidence="1">
    <location>
        <begin position="492"/>
        <end position="514"/>
    </location>
</feature>
<dbReference type="GeneID" id="78497069"/>
<dbReference type="RefSeq" id="WP_021824740.1">
    <property type="nucleotide sequence ID" value="NZ_AWGW01000006.1"/>
</dbReference>
<feature type="transmembrane region" description="Helical" evidence="1">
    <location>
        <begin position="337"/>
        <end position="356"/>
    </location>
</feature>
<gene>
    <name evidence="2" type="ORF">HMPREF9145_0574</name>
</gene>
<feature type="transmembrane region" description="Helical" evidence="1">
    <location>
        <begin position="194"/>
        <end position="213"/>
    </location>
</feature>